<evidence type="ECO:0000256" key="2">
    <source>
        <dbReference type="SAM" id="MobiDB-lite"/>
    </source>
</evidence>
<dbReference type="AlphaFoldDB" id="G1TLG1"/>
<dbReference type="PANTHER" id="PTHR14199">
    <property type="entry name" value="NEUROBLASTOMA BREAKPOINT FAMILY MEMBER 6-LIKE PROTEIN"/>
    <property type="match status" value="1"/>
</dbReference>
<organism evidence="3 4">
    <name type="scientific">Oryctolagus cuniculus</name>
    <name type="common">Rabbit</name>
    <dbReference type="NCBI Taxonomy" id="9986"/>
    <lineage>
        <taxon>Eukaryota</taxon>
        <taxon>Metazoa</taxon>
        <taxon>Chordata</taxon>
        <taxon>Craniata</taxon>
        <taxon>Vertebrata</taxon>
        <taxon>Euteleostomi</taxon>
        <taxon>Mammalia</taxon>
        <taxon>Eutheria</taxon>
        <taxon>Euarchontoglires</taxon>
        <taxon>Glires</taxon>
        <taxon>Lagomorpha</taxon>
        <taxon>Leporidae</taxon>
        <taxon>Oryctolagus</taxon>
    </lineage>
</organism>
<dbReference type="InParanoid" id="G1TLG1"/>
<dbReference type="InterPro" id="IPR055306">
    <property type="entry name" value="NBPF"/>
</dbReference>
<dbReference type="HOGENOM" id="CLU_1154002_0_0_1"/>
<dbReference type="Bgee" id="ENSOCUG00000022517">
    <property type="expression patterns" value="Expressed in uterus and 15 other cell types or tissues"/>
</dbReference>
<reference evidence="3" key="3">
    <citation type="submission" date="2025-09" db="UniProtKB">
        <authorList>
            <consortium name="Ensembl"/>
        </authorList>
    </citation>
    <scope>IDENTIFICATION</scope>
    <source>
        <strain evidence="3">Thorbecke</strain>
    </source>
</reference>
<name>G1TLG1_RABIT</name>
<feature type="compositionally biased region" description="Low complexity" evidence="2">
    <location>
        <begin position="701"/>
        <end position="716"/>
    </location>
</feature>
<feature type="region of interest" description="Disordered" evidence="2">
    <location>
        <begin position="696"/>
        <end position="716"/>
    </location>
</feature>
<reference evidence="3" key="2">
    <citation type="submission" date="2025-08" db="UniProtKB">
        <authorList>
            <consortium name="Ensembl"/>
        </authorList>
    </citation>
    <scope>IDENTIFICATION</scope>
    <source>
        <strain evidence="3">Thorbecke</strain>
    </source>
</reference>
<keyword evidence="1" id="KW-0175">Coiled coil</keyword>
<feature type="coiled-coil region" evidence="1">
    <location>
        <begin position="143"/>
        <end position="170"/>
    </location>
</feature>
<protein>
    <submittedName>
        <fullName evidence="3">Uncharacterized protein</fullName>
    </submittedName>
</protein>
<reference evidence="3 4" key="1">
    <citation type="journal article" date="2011" name="Nature">
        <title>A high-resolution map of human evolutionary constraint using 29 mammals.</title>
        <authorList>
            <person name="Lindblad-Toh K."/>
            <person name="Garber M."/>
            <person name="Zuk O."/>
            <person name="Lin M.F."/>
            <person name="Parker B.J."/>
            <person name="Washietl S."/>
            <person name="Kheradpour P."/>
            <person name="Ernst J."/>
            <person name="Jordan G."/>
            <person name="Mauceli E."/>
            <person name="Ward L.D."/>
            <person name="Lowe C.B."/>
            <person name="Holloway A.K."/>
            <person name="Clamp M."/>
            <person name="Gnerre S."/>
            <person name="Alfoldi J."/>
            <person name="Beal K."/>
            <person name="Chang J."/>
            <person name="Clawson H."/>
            <person name="Cuff J."/>
            <person name="Di Palma F."/>
            <person name="Fitzgerald S."/>
            <person name="Flicek P."/>
            <person name="Guttman M."/>
            <person name="Hubisz M.J."/>
            <person name="Jaffe D.B."/>
            <person name="Jungreis I."/>
            <person name="Kent W.J."/>
            <person name="Kostka D."/>
            <person name="Lara M."/>
            <person name="Martins A.L."/>
            <person name="Massingham T."/>
            <person name="Moltke I."/>
            <person name="Raney B.J."/>
            <person name="Rasmussen M.D."/>
            <person name="Robinson J."/>
            <person name="Stark A."/>
            <person name="Vilella A.J."/>
            <person name="Wen J."/>
            <person name="Xie X."/>
            <person name="Zody M.C."/>
            <person name="Baldwin J."/>
            <person name="Bloom T."/>
            <person name="Chin C.W."/>
            <person name="Heiman D."/>
            <person name="Nicol R."/>
            <person name="Nusbaum C."/>
            <person name="Young S."/>
            <person name="Wilkinson J."/>
            <person name="Worley K.C."/>
            <person name="Kovar C.L."/>
            <person name="Muzny D.M."/>
            <person name="Gibbs R.A."/>
            <person name="Cree A."/>
            <person name="Dihn H.H."/>
            <person name="Fowler G."/>
            <person name="Jhangiani S."/>
            <person name="Joshi V."/>
            <person name="Lee S."/>
            <person name="Lewis L.R."/>
            <person name="Nazareth L.V."/>
            <person name="Okwuonu G."/>
            <person name="Santibanez J."/>
            <person name="Warren W.C."/>
            <person name="Mardis E.R."/>
            <person name="Weinstock G.M."/>
            <person name="Wilson R.K."/>
            <person name="Delehaunty K."/>
            <person name="Dooling D."/>
            <person name="Fronik C."/>
            <person name="Fulton L."/>
            <person name="Fulton B."/>
            <person name="Graves T."/>
            <person name="Minx P."/>
            <person name="Sodergren E."/>
            <person name="Birney E."/>
            <person name="Margulies E.H."/>
            <person name="Herrero J."/>
            <person name="Green E.D."/>
            <person name="Haussler D."/>
            <person name="Siepel A."/>
            <person name="Goldman N."/>
            <person name="Pollard K.S."/>
            <person name="Pedersen J.S."/>
            <person name="Lander E.S."/>
            <person name="Kellis M."/>
        </authorList>
    </citation>
    <scope>NUCLEOTIDE SEQUENCE [LARGE SCALE GENOMIC DNA]</scope>
    <source>
        <strain evidence="4">Thorbecke</strain>
    </source>
</reference>
<evidence type="ECO:0000256" key="1">
    <source>
        <dbReference type="SAM" id="Coils"/>
    </source>
</evidence>
<sequence length="716" mass="78884">MPRRGDVHRRPYSRPQSLDPGTALPAMPIRYNIVAVKLYTYVYVPGYTHFATSIDMALTLGPSLDVRVETSEQLSSQLAKSQRESKELKEKLLRAEAKAYLLAKHLQDHNCEEYEDLIESMLREKPHFLEGQLAEELLPVENLKKCGVQIQEQAQELTQLQQKLQEGRALSQLIHQNLQALLTQQDPDSCQSRQLLTELLKLTEHLVAKLSTVNQTSGNQEEPYVDSPHTSRPSLRLAQLELLNGLPKPRVGPWWPCPMDNIVEMAYDEICASVWNLQQEECFFREAGLGIGPTALDRERPSLGPALPSGPELELPRLGQFPVPRAAIAGPRWPCPAAGHVAVAYFQVCDSAWGLRREECHIFQTIDMFVGPTALDRERPSLGPALPSGPELELPRLGQFPVPCAAIAGPRWPCPAAGHVAVAYLQVCDSAWGLRREECHIFQTIDMFVGPTALDRERPSLGPALPSGPELELPRLGQFPVPRAAIAGPRWPCPAAGHVAVAYFQVCDSAWGLRREECHIFQTIDMFVGPTALDRERPSLGPALPSGPELELPRLGQFPVPCAAIAGPRWPCPAAGHVAVAYLQVCDSAWGLRREECHIFQTIDMFVGPTALDRERPSLGPALPSGPELELPRLGQFPVPCAAIAGPRWPCPVAGHVAVAYLQVCDSAWGLRREECHIFQTIDMFGESSRGTVSPLSHWGSSLDSASLPSRSQPRG</sequence>
<proteinExistence type="predicted"/>
<evidence type="ECO:0000313" key="4">
    <source>
        <dbReference type="Proteomes" id="UP000001811"/>
    </source>
</evidence>
<dbReference type="PaxDb" id="9986-ENSOCUP00000017811"/>
<feature type="coiled-coil region" evidence="1">
    <location>
        <begin position="71"/>
        <end position="98"/>
    </location>
</feature>
<dbReference type="PANTHER" id="PTHR14199:SF29">
    <property type="entry name" value="NEUROBLASTOMA BREAKPOINT FAMILY MEMBER 4-RELATED"/>
    <property type="match status" value="1"/>
</dbReference>
<accession>G1TLG1</accession>
<dbReference type="GeneTree" id="ENSGT00420000029746"/>
<evidence type="ECO:0000313" key="3">
    <source>
        <dbReference type="Ensembl" id="ENSOCUP00000017811.3"/>
    </source>
</evidence>
<keyword evidence="4" id="KW-1185">Reference proteome</keyword>
<dbReference type="eggNOG" id="ENOG502RU1I">
    <property type="taxonomic scope" value="Eukaryota"/>
</dbReference>
<dbReference type="Proteomes" id="UP000001811">
    <property type="component" value="Unplaced"/>
</dbReference>
<dbReference type="Ensembl" id="ENSOCUT00000027410.3">
    <property type="protein sequence ID" value="ENSOCUP00000017811.3"/>
    <property type="gene ID" value="ENSOCUG00000022517.3"/>
</dbReference>